<dbReference type="EMBL" id="JAAXOO010000001">
    <property type="protein sequence ID" value="NKY31596.1"/>
    <property type="molecule type" value="Genomic_DNA"/>
</dbReference>
<dbReference type="CDD" id="cd19088">
    <property type="entry name" value="AKR_AKR13B1"/>
    <property type="match status" value="1"/>
</dbReference>
<evidence type="ECO:0000256" key="1">
    <source>
        <dbReference type="ARBA" id="ARBA00023002"/>
    </source>
</evidence>
<evidence type="ECO:0000313" key="3">
    <source>
        <dbReference type="EMBL" id="NKY31596.1"/>
    </source>
</evidence>
<proteinExistence type="predicted"/>
<sequence>MSGASVPTRKLGDLTVAAIGFGAMTITQLAGYDVDRGRRTVHAALDAGVRLFDTADVYGPAGAGDGVNELALMDALRTWSGPADDIVVATKGGHLRYPETDTWWTNGSYAHLRRACTASIRRLGLDPIPLYHHHRPDPQLPYEESVSALRALHDEGLIARVGISNVDADRIGIAQSILGDALVSVQNEYSPGVRTAEKEIRACEERGIAFLSWGPFGGMREAKSLGAGGSPFAEVAHAHGVSIHQIALAWQLHRSPVVIPIPGASRPESVLDSVAAAALTLTAEELTLLDTPAESGS</sequence>
<evidence type="ECO:0000259" key="2">
    <source>
        <dbReference type="Pfam" id="PF00248"/>
    </source>
</evidence>
<dbReference type="InterPro" id="IPR036812">
    <property type="entry name" value="NAD(P)_OxRdtase_dom_sf"/>
</dbReference>
<dbReference type="InterPro" id="IPR023210">
    <property type="entry name" value="NADP_OxRdtase_dom"/>
</dbReference>
<protein>
    <submittedName>
        <fullName evidence="3">Aldo/keto reductase</fullName>
    </submittedName>
</protein>
<keyword evidence="4" id="KW-1185">Reference proteome</keyword>
<evidence type="ECO:0000313" key="4">
    <source>
        <dbReference type="Proteomes" id="UP000565715"/>
    </source>
</evidence>
<dbReference type="GO" id="GO:0016491">
    <property type="term" value="F:oxidoreductase activity"/>
    <property type="evidence" value="ECO:0007669"/>
    <property type="project" value="UniProtKB-KW"/>
</dbReference>
<dbReference type="GO" id="GO:0005737">
    <property type="term" value="C:cytoplasm"/>
    <property type="evidence" value="ECO:0007669"/>
    <property type="project" value="TreeGrafter"/>
</dbReference>
<dbReference type="Proteomes" id="UP000565715">
    <property type="component" value="Unassembled WGS sequence"/>
</dbReference>
<organism evidence="3 4">
    <name type="scientific">Nocardia speluncae</name>
    <dbReference type="NCBI Taxonomy" id="419477"/>
    <lineage>
        <taxon>Bacteria</taxon>
        <taxon>Bacillati</taxon>
        <taxon>Actinomycetota</taxon>
        <taxon>Actinomycetes</taxon>
        <taxon>Mycobacteriales</taxon>
        <taxon>Nocardiaceae</taxon>
        <taxon>Nocardia</taxon>
    </lineage>
</organism>
<dbReference type="PRINTS" id="PR00069">
    <property type="entry name" value="ALDKETRDTASE"/>
</dbReference>
<accession>A0A846XAC0</accession>
<dbReference type="PANTHER" id="PTHR43625">
    <property type="entry name" value="AFLATOXIN B1 ALDEHYDE REDUCTASE"/>
    <property type="match status" value="1"/>
</dbReference>
<dbReference type="Gene3D" id="3.20.20.100">
    <property type="entry name" value="NADP-dependent oxidoreductase domain"/>
    <property type="match status" value="1"/>
</dbReference>
<dbReference type="InterPro" id="IPR050791">
    <property type="entry name" value="Aldo-Keto_reductase"/>
</dbReference>
<name>A0A846XAC0_9NOCA</name>
<dbReference type="RefSeq" id="WP_084470490.1">
    <property type="nucleotide sequence ID" value="NZ_JAAXOO010000001.1"/>
</dbReference>
<dbReference type="InterPro" id="IPR020471">
    <property type="entry name" value="AKR"/>
</dbReference>
<dbReference type="Pfam" id="PF00248">
    <property type="entry name" value="Aldo_ket_red"/>
    <property type="match status" value="1"/>
</dbReference>
<reference evidence="3 4" key="1">
    <citation type="submission" date="2020-04" db="EMBL/GenBank/DDBJ databases">
        <title>MicrobeNet Type strains.</title>
        <authorList>
            <person name="Nicholson A.C."/>
        </authorList>
    </citation>
    <scope>NUCLEOTIDE SEQUENCE [LARGE SCALE GENOMIC DNA]</scope>
    <source>
        <strain evidence="3 4">DSM 45078</strain>
    </source>
</reference>
<dbReference type="AlphaFoldDB" id="A0A846XAC0"/>
<dbReference type="SUPFAM" id="SSF51430">
    <property type="entry name" value="NAD(P)-linked oxidoreductase"/>
    <property type="match status" value="1"/>
</dbReference>
<gene>
    <name evidence="3" type="ORF">HGA13_00705</name>
</gene>
<dbReference type="PANTHER" id="PTHR43625:SF40">
    <property type="entry name" value="ALDO-KETO REDUCTASE YAKC [NADP(+)]"/>
    <property type="match status" value="1"/>
</dbReference>
<comment type="caution">
    <text evidence="3">The sequence shown here is derived from an EMBL/GenBank/DDBJ whole genome shotgun (WGS) entry which is preliminary data.</text>
</comment>
<keyword evidence="1" id="KW-0560">Oxidoreductase</keyword>
<feature type="domain" description="NADP-dependent oxidoreductase" evidence="2">
    <location>
        <begin position="18"/>
        <end position="290"/>
    </location>
</feature>